<name>A0ABW0LT12_9BACL</name>
<keyword evidence="2" id="KW-1185">Reference proteome</keyword>
<evidence type="ECO:0000313" key="2">
    <source>
        <dbReference type="Proteomes" id="UP001596105"/>
    </source>
</evidence>
<comment type="caution">
    <text evidence="1">The sequence shown here is derived from an EMBL/GenBank/DDBJ whole genome shotgun (WGS) entry which is preliminary data.</text>
</comment>
<accession>A0ABW0LT12</accession>
<dbReference type="Pfam" id="PF05135">
    <property type="entry name" value="Phage_connect_1"/>
    <property type="match status" value="1"/>
</dbReference>
<dbReference type="Proteomes" id="UP001596105">
    <property type="component" value="Unassembled WGS sequence"/>
</dbReference>
<dbReference type="RefSeq" id="WP_209748601.1">
    <property type="nucleotide sequence ID" value="NZ_JBHSMH010000011.1"/>
</dbReference>
<sequence length="105" mass="11358">MSQLEKLKVMLGIALSDTSQDADLQLLLDDASADLMSWTNRSAPPVGLEPTQRQIAVIRYNKQGAEGETAHSEGGISRSFEDLPPSIQATIGQFRLLKVASYATP</sequence>
<dbReference type="EMBL" id="JBHSMH010000011">
    <property type="protein sequence ID" value="MFC5468416.1"/>
    <property type="molecule type" value="Genomic_DNA"/>
</dbReference>
<gene>
    <name evidence="1" type="ORF">ACFPPD_06765</name>
</gene>
<protein>
    <submittedName>
        <fullName evidence="1">Phage head-tail connector protein</fullName>
    </submittedName>
</protein>
<dbReference type="Gene3D" id="1.10.246.150">
    <property type="match status" value="1"/>
</dbReference>
<proteinExistence type="predicted"/>
<organism evidence="1 2">
    <name type="scientific">Cohnella suwonensis</name>
    <dbReference type="NCBI Taxonomy" id="696072"/>
    <lineage>
        <taxon>Bacteria</taxon>
        <taxon>Bacillati</taxon>
        <taxon>Bacillota</taxon>
        <taxon>Bacilli</taxon>
        <taxon>Bacillales</taxon>
        <taxon>Paenibacillaceae</taxon>
        <taxon>Cohnella</taxon>
    </lineage>
</organism>
<evidence type="ECO:0000313" key="1">
    <source>
        <dbReference type="EMBL" id="MFC5468416.1"/>
    </source>
</evidence>
<reference evidence="2" key="1">
    <citation type="journal article" date="2019" name="Int. J. Syst. Evol. Microbiol.">
        <title>The Global Catalogue of Microorganisms (GCM) 10K type strain sequencing project: providing services to taxonomists for standard genome sequencing and annotation.</title>
        <authorList>
            <consortium name="The Broad Institute Genomics Platform"/>
            <consortium name="The Broad Institute Genome Sequencing Center for Infectious Disease"/>
            <person name="Wu L."/>
            <person name="Ma J."/>
        </authorList>
    </citation>
    <scope>NUCLEOTIDE SEQUENCE [LARGE SCALE GENOMIC DNA]</scope>
    <source>
        <strain evidence="2">CCUG 57113</strain>
    </source>
</reference>
<dbReference type="InterPro" id="IPR021146">
    <property type="entry name" value="Phage_gp6-like_head-tail"/>
</dbReference>
<dbReference type="InterPro" id="IPR053746">
    <property type="entry name" value="Viral_HT_Connector_Assembly"/>
</dbReference>